<comment type="subcellular location">
    <subcellularLocation>
        <location evidence="1">Cell envelope</location>
    </subcellularLocation>
</comment>
<dbReference type="Gene3D" id="1.10.287.470">
    <property type="entry name" value="Helix hairpin bin"/>
    <property type="match status" value="2"/>
</dbReference>
<dbReference type="PANTHER" id="PTHR32347:SF23">
    <property type="entry name" value="BLL5650 PROTEIN"/>
    <property type="match status" value="1"/>
</dbReference>
<keyword evidence="3" id="KW-0732">Signal</keyword>
<feature type="chain" id="PRO_5031482249" evidence="3">
    <location>
        <begin position="26"/>
        <end position="323"/>
    </location>
</feature>
<evidence type="ECO:0000313" key="6">
    <source>
        <dbReference type="Proteomes" id="UP000583556"/>
    </source>
</evidence>
<dbReference type="Gene3D" id="2.40.50.100">
    <property type="match status" value="1"/>
</dbReference>
<protein>
    <submittedName>
        <fullName evidence="5">HlyD family efflux transporter periplasmic adaptor subunit</fullName>
    </submittedName>
</protein>
<dbReference type="InterPro" id="IPR059052">
    <property type="entry name" value="HH_YbhG-like"/>
</dbReference>
<reference evidence="5 6" key="1">
    <citation type="submission" date="2020-04" db="EMBL/GenBank/DDBJ databases">
        <title>Novosphingobium sp. TW-4 isolated from soil.</title>
        <authorList>
            <person name="Dahal R.H."/>
            <person name="Chaudhary D.K."/>
        </authorList>
    </citation>
    <scope>NUCLEOTIDE SEQUENCE [LARGE SCALE GENOMIC DNA]</scope>
    <source>
        <strain evidence="5 6">TW-4</strain>
    </source>
</reference>
<gene>
    <name evidence="5" type="ORF">HHL27_03635</name>
</gene>
<dbReference type="Pfam" id="PF25881">
    <property type="entry name" value="HH_YBHG"/>
    <property type="match status" value="1"/>
</dbReference>
<keyword evidence="2" id="KW-0175">Coiled coil</keyword>
<comment type="caution">
    <text evidence="5">The sequence shown here is derived from an EMBL/GenBank/DDBJ whole genome shotgun (WGS) entry which is preliminary data.</text>
</comment>
<evidence type="ECO:0000256" key="1">
    <source>
        <dbReference type="ARBA" id="ARBA00004196"/>
    </source>
</evidence>
<dbReference type="SUPFAM" id="SSF111369">
    <property type="entry name" value="HlyD-like secretion proteins"/>
    <property type="match status" value="2"/>
</dbReference>
<dbReference type="Proteomes" id="UP000583556">
    <property type="component" value="Unassembled WGS sequence"/>
</dbReference>
<keyword evidence="6" id="KW-1185">Reference proteome</keyword>
<dbReference type="InterPro" id="IPR050465">
    <property type="entry name" value="UPF0194_transport"/>
</dbReference>
<evidence type="ECO:0000256" key="2">
    <source>
        <dbReference type="ARBA" id="ARBA00023054"/>
    </source>
</evidence>
<dbReference type="GO" id="GO:0030313">
    <property type="term" value="C:cell envelope"/>
    <property type="evidence" value="ECO:0007669"/>
    <property type="project" value="UniProtKB-SubCell"/>
</dbReference>
<accession>A0A7Y0G886</accession>
<feature type="domain" description="YbhG-like alpha-helical hairpin" evidence="4">
    <location>
        <begin position="73"/>
        <end position="196"/>
    </location>
</feature>
<evidence type="ECO:0000256" key="3">
    <source>
        <dbReference type="SAM" id="SignalP"/>
    </source>
</evidence>
<feature type="signal peptide" evidence="3">
    <location>
        <begin position="1"/>
        <end position="25"/>
    </location>
</feature>
<sequence length="323" mass="33943">MKAPPRPVIVLGVLALAGAAALALAPRDEPDAWLGYVEGEALYVAAPVSGTLATLPVQRGGTVRAGQPLFALDPRTTDAATAQARAELANAQAQRADLAQARQRAPELDVSRAAQASAQAQLARAEADYRRFDALAAKGFASRTQLDAARAARDVAAASLRQAEAEERSGKLTAGRAQQQAAAAAGVAGAEAALSAQQRRRDEIAPTAQASGTIEQTFFNPGEWVPANQPVVALLPADRRKLRFFVPQERIAALRPGAQVHFTCDGCGPARTATIRYIAPRAEFTPPVIYSERARSKLVFMVEAALPTNQPLPPGLPVAVSPQ</sequence>
<dbReference type="Gene3D" id="2.40.30.170">
    <property type="match status" value="1"/>
</dbReference>
<evidence type="ECO:0000313" key="5">
    <source>
        <dbReference type="EMBL" id="NML92766.1"/>
    </source>
</evidence>
<dbReference type="RefSeq" id="WP_169491972.1">
    <property type="nucleotide sequence ID" value="NZ_JABBGM010000001.1"/>
</dbReference>
<name>A0A7Y0G886_9SPHN</name>
<evidence type="ECO:0000259" key="4">
    <source>
        <dbReference type="Pfam" id="PF25881"/>
    </source>
</evidence>
<proteinExistence type="predicted"/>
<dbReference type="PANTHER" id="PTHR32347">
    <property type="entry name" value="EFFLUX SYSTEM COMPONENT YKNX-RELATED"/>
    <property type="match status" value="1"/>
</dbReference>
<dbReference type="EMBL" id="JABBGM010000001">
    <property type="protein sequence ID" value="NML92766.1"/>
    <property type="molecule type" value="Genomic_DNA"/>
</dbReference>
<organism evidence="5 6">
    <name type="scientific">Novosphingobium olei</name>
    <dbReference type="NCBI Taxonomy" id="2728851"/>
    <lineage>
        <taxon>Bacteria</taxon>
        <taxon>Pseudomonadati</taxon>
        <taxon>Pseudomonadota</taxon>
        <taxon>Alphaproteobacteria</taxon>
        <taxon>Sphingomonadales</taxon>
        <taxon>Sphingomonadaceae</taxon>
        <taxon>Novosphingobium</taxon>
    </lineage>
</organism>
<dbReference type="AlphaFoldDB" id="A0A7Y0G886"/>